<evidence type="ECO:0000256" key="3">
    <source>
        <dbReference type="ARBA" id="ARBA00022454"/>
    </source>
</evidence>
<dbReference type="Proteomes" id="UP000515159">
    <property type="component" value="Chromosome 2"/>
</dbReference>
<dbReference type="GO" id="GO:0005697">
    <property type="term" value="C:telomerase holoenzyme complex"/>
    <property type="evidence" value="ECO:0007669"/>
    <property type="project" value="InterPro"/>
</dbReference>
<comment type="subcellular location">
    <subcellularLocation>
        <location evidence="2">Chromosome</location>
        <location evidence="2">Telomere</location>
    </subcellularLocation>
    <subcellularLocation>
        <location evidence="1">Nucleus</location>
    </subcellularLocation>
</comment>
<reference evidence="9" key="1">
    <citation type="submission" date="2025-08" db="UniProtKB">
        <authorList>
            <consortium name="RefSeq"/>
        </authorList>
    </citation>
    <scope>IDENTIFICATION</scope>
</reference>
<keyword evidence="5" id="KW-0539">Nucleus</keyword>
<dbReference type="InterPro" id="IPR028631">
    <property type="entry name" value="ACD"/>
</dbReference>
<dbReference type="InParanoid" id="A0A6P8Q613"/>
<dbReference type="GO" id="GO:0070198">
    <property type="term" value="P:protein localization to chromosome, telomeric region"/>
    <property type="evidence" value="ECO:0007669"/>
    <property type="project" value="TreeGrafter"/>
</dbReference>
<dbReference type="OrthoDB" id="9899304at2759"/>
<feature type="domain" description="Shelterin complex subunit TPP1/Est3" evidence="7">
    <location>
        <begin position="10"/>
        <end position="153"/>
    </location>
</feature>
<dbReference type="InterPro" id="IPR019437">
    <property type="entry name" value="TPP1/Est3"/>
</dbReference>
<evidence type="ECO:0000313" key="9">
    <source>
        <dbReference type="RefSeq" id="XP_033790720.1"/>
    </source>
</evidence>
<dbReference type="PANTHER" id="PTHR14487:SF3">
    <property type="entry name" value="ADRENOCORTICAL DYSPLASIA PROTEIN HOMOLOG"/>
    <property type="match status" value="1"/>
</dbReference>
<protein>
    <submittedName>
        <fullName evidence="9">Uncharacterized protein LOC117355791 isoform X1</fullName>
    </submittedName>
</protein>
<dbReference type="GO" id="GO:0016233">
    <property type="term" value="P:telomere capping"/>
    <property type="evidence" value="ECO:0007669"/>
    <property type="project" value="InterPro"/>
</dbReference>
<feature type="compositionally biased region" description="Basic residues" evidence="6">
    <location>
        <begin position="565"/>
        <end position="576"/>
    </location>
</feature>
<gene>
    <name evidence="9" type="primary">LOC117355791</name>
</gene>
<evidence type="ECO:0000256" key="5">
    <source>
        <dbReference type="ARBA" id="ARBA00023242"/>
    </source>
</evidence>
<dbReference type="Gene3D" id="2.40.50.960">
    <property type="match status" value="1"/>
</dbReference>
<keyword evidence="4" id="KW-0779">Telomere</keyword>
<dbReference type="RefSeq" id="XP_033790720.1">
    <property type="nucleotide sequence ID" value="XM_033934829.1"/>
</dbReference>
<dbReference type="GO" id="GO:0032211">
    <property type="term" value="P:negative regulation of telomere maintenance via telomerase"/>
    <property type="evidence" value="ECO:0007669"/>
    <property type="project" value="TreeGrafter"/>
</dbReference>
<dbReference type="Pfam" id="PF10341">
    <property type="entry name" value="TPP1"/>
    <property type="match status" value="1"/>
</dbReference>
<dbReference type="AlphaFoldDB" id="A0A6P8Q613"/>
<dbReference type="GO" id="GO:0042162">
    <property type="term" value="F:telomeric DNA binding"/>
    <property type="evidence" value="ECO:0007669"/>
    <property type="project" value="InterPro"/>
</dbReference>
<evidence type="ECO:0000313" key="8">
    <source>
        <dbReference type="Proteomes" id="UP000515159"/>
    </source>
</evidence>
<sequence>MSAVDSCFARPWVVELLGNYEAAVDGKQKAVPAQVVEFVKMQNIVEDLQCPTAVVHVSDRRYYIQAIITQEAKQRFEEEEEHFAFTDIKGNIIILKEFTVQFRAEEDLKNCDFYLRIQHFVVLPMETDSTDLFNCNRHTEVKKKIRTLWQDHMEELCMKNTGCSDGHLNRFLKVMNEENISLLKSTVLECLSIHERDEQPTTSRRALQPAASLRTAGRKAHGKKSQVIFSVPLNLLTIPAEEVVTLNNLPEWKDDFVMNEHGRSTESHVEKMYIEKEFPCDGDFGSTPLQGRNPVAPIFGQLANQGLVQGGKDSVAAQSSISSLLHEEQGSESKTQPELLPWDELSFQCHSIASSSAETQVSAACDQSLKTEHYIEHAEEMDHALPDSSTPDNLLPLETFCEEQSPLRSSPQDAVENESQSLFSPSSNYAYKSMAPEASDDMCKSPISVDQTCEPDRRMPYVLKSFSLEYVKSSVSLVPYNLPKVDYFEYYLEKRIYNSRKAPLNSSTLSSKMKTNASTSDFSGSKEETYLVASKKVKRAIKRKHLTEDAFPKAEEKLGTVSQNRSHKASSKNVKSKVKERPVLQKPILQFLSCRRQQRSNKATEMEITDATSYKNKTDKALNSK</sequence>
<evidence type="ECO:0000256" key="4">
    <source>
        <dbReference type="ARBA" id="ARBA00022895"/>
    </source>
</evidence>
<dbReference type="PANTHER" id="PTHR14487">
    <property type="entry name" value="ADRENOCORTICAL DYSPLASIA PROTEIN ACD"/>
    <property type="match status" value="1"/>
</dbReference>
<accession>A0A6P8Q613</accession>
<evidence type="ECO:0000259" key="7">
    <source>
        <dbReference type="Pfam" id="PF10341"/>
    </source>
</evidence>
<feature type="compositionally biased region" description="Basic and acidic residues" evidence="6">
    <location>
        <begin position="616"/>
        <end position="625"/>
    </location>
</feature>
<proteinExistence type="predicted"/>
<evidence type="ECO:0000256" key="6">
    <source>
        <dbReference type="SAM" id="MobiDB-lite"/>
    </source>
</evidence>
<evidence type="ECO:0000256" key="1">
    <source>
        <dbReference type="ARBA" id="ARBA00004123"/>
    </source>
</evidence>
<dbReference type="KEGG" id="gsh:117355791"/>
<dbReference type="GeneID" id="117355791"/>
<keyword evidence="8" id="KW-1185">Reference proteome</keyword>
<name>A0A6P8Q613_GEOSA</name>
<evidence type="ECO:0000256" key="2">
    <source>
        <dbReference type="ARBA" id="ARBA00004574"/>
    </source>
</evidence>
<dbReference type="GO" id="GO:0070187">
    <property type="term" value="C:shelterin complex"/>
    <property type="evidence" value="ECO:0007669"/>
    <property type="project" value="InterPro"/>
</dbReference>
<feature type="region of interest" description="Disordered" evidence="6">
    <location>
        <begin position="558"/>
        <end position="580"/>
    </location>
</feature>
<organism evidence="8 9">
    <name type="scientific">Geotrypetes seraphini</name>
    <name type="common">Gaboon caecilian</name>
    <name type="synonym">Caecilia seraphini</name>
    <dbReference type="NCBI Taxonomy" id="260995"/>
    <lineage>
        <taxon>Eukaryota</taxon>
        <taxon>Metazoa</taxon>
        <taxon>Chordata</taxon>
        <taxon>Craniata</taxon>
        <taxon>Vertebrata</taxon>
        <taxon>Euteleostomi</taxon>
        <taxon>Amphibia</taxon>
        <taxon>Gymnophiona</taxon>
        <taxon>Geotrypetes</taxon>
    </lineage>
</organism>
<feature type="region of interest" description="Disordered" evidence="6">
    <location>
        <begin position="597"/>
        <end position="625"/>
    </location>
</feature>
<dbReference type="GO" id="GO:0007004">
    <property type="term" value="P:telomere maintenance via telomerase"/>
    <property type="evidence" value="ECO:0007669"/>
    <property type="project" value="InterPro"/>
</dbReference>
<feature type="region of interest" description="Disordered" evidence="6">
    <location>
        <begin position="199"/>
        <end position="218"/>
    </location>
</feature>
<keyword evidence="3" id="KW-0158">Chromosome</keyword>